<proteinExistence type="predicted"/>
<reference evidence="2 3" key="1">
    <citation type="journal article" date="2023" name="Microb. Genom.">
        <title>Mesoterricola silvestris gen. nov., sp. nov., Mesoterricola sediminis sp. nov., Geothrix oryzae sp. nov., Geothrix edaphica sp. nov., Geothrix rubra sp. nov., and Geothrix limicola sp. nov., six novel members of Acidobacteriota isolated from soils.</title>
        <authorList>
            <person name="Weisberg A.J."/>
            <person name="Pearce E."/>
            <person name="Kramer C.G."/>
            <person name="Chang J.H."/>
            <person name="Clarke C.R."/>
        </authorList>
    </citation>
    <scope>NUCLEOTIDE SEQUENCE [LARGE SCALE GENOMIC DNA]</scope>
    <source>
        <strain evidence="2 3">NE20-4-1</strain>
    </source>
</reference>
<comment type="caution">
    <text evidence="2">The sequence shown here is derived from an EMBL/GenBank/DDBJ whole genome shotgun (WGS) entry which is preliminary data.</text>
</comment>
<dbReference type="EMBL" id="JARAWJ010000006">
    <property type="protein sequence ID" value="MDX3037563.1"/>
    <property type="molecule type" value="Genomic_DNA"/>
</dbReference>
<organism evidence="2 3">
    <name type="scientific">Streptomyces caniscabiei</name>
    <dbReference type="NCBI Taxonomy" id="2746961"/>
    <lineage>
        <taxon>Bacteria</taxon>
        <taxon>Bacillati</taxon>
        <taxon>Actinomycetota</taxon>
        <taxon>Actinomycetes</taxon>
        <taxon>Kitasatosporales</taxon>
        <taxon>Streptomycetaceae</taxon>
        <taxon>Streptomyces</taxon>
    </lineage>
</organism>
<dbReference type="Proteomes" id="UP001282474">
    <property type="component" value="Unassembled WGS sequence"/>
</dbReference>
<feature type="region of interest" description="Disordered" evidence="1">
    <location>
        <begin position="17"/>
        <end position="38"/>
    </location>
</feature>
<evidence type="ECO:0000256" key="1">
    <source>
        <dbReference type="SAM" id="MobiDB-lite"/>
    </source>
</evidence>
<sequence>MHLLSRALVRVRAVFFGPPEPESDRTAHEPDTAPAPVPSMLANHLSPEMWAAFLASARRHRGRTRTRCPRPQTELPDITTKDIASTLVGAYVLTPEVRQQLRQVRQFAEVC</sequence>
<gene>
    <name evidence="2" type="ORF">PV383_10315</name>
</gene>
<evidence type="ECO:0000313" key="2">
    <source>
        <dbReference type="EMBL" id="MDX3037563.1"/>
    </source>
</evidence>
<protein>
    <submittedName>
        <fullName evidence="2">Uncharacterized protein</fullName>
    </submittedName>
</protein>
<evidence type="ECO:0000313" key="3">
    <source>
        <dbReference type="Proteomes" id="UP001282474"/>
    </source>
</evidence>
<dbReference type="RefSeq" id="WP_193380960.1">
    <property type="nucleotide sequence ID" value="NZ_JABXWF010000010.1"/>
</dbReference>
<accession>A0ABU4MJB0</accession>
<name>A0ABU4MJB0_9ACTN</name>
<feature type="compositionally biased region" description="Basic and acidic residues" evidence="1">
    <location>
        <begin position="22"/>
        <end position="31"/>
    </location>
</feature>
<keyword evidence="3" id="KW-1185">Reference proteome</keyword>